<comment type="caution">
    <text evidence="2">The sequence shown here is derived from an EMBL/GenBank/DDBJ whole genome shotgun (WGS) entry which is preliminary data.</text>
</comment>
<evidence type="ECO:0000256" key="1">
    <source>
        <dbReference type="SAM" id="Coils"/>
    </source>
</evidence>
<organism evidence="2 3">
    <name type="scientific">Tunturiibacter lichenicola</name>
    <dbReference type="NCBI Taxonomy" id="2051959"/>
    <lineage>
        <taxon>Bacteria</taxon>
        <taxon>Pseudomonadati</taxon>
        <taxon>Acidobacteriota</taxon>
        <taxon>Terriglobia</taxon>
        <taxon>Terriglobales</taxon>
        <taxon>Acidobacteriaceae</taxon>
        <taxon>Tunturiibacter</taxon>
    </lineage>
</organism>
<dbReference type="EMBL" id="JACHDZ010000008">
    <property type="protein sequence ID" value="MBB5345974.1"/>
    <property type="molecule type" value="Genomic_DNA"/>
</dbReference>
<gene>
    <name evidence="2" type="ORF">HDF10_003981</name>
</gene>
<reference evidence="2 3" key="1">
    <citation type="submission" date="2020-08" db="EMBL/GenBank/DDBJ databases">
        <title>Genomic Encyclopedia of Type Strains, Phase IV (KMG-V): Genome sequencing to study the core and pangenomes of soil and plant-associated prokaryotes.</title>
        <authorList>
            <person name="Whitman W."/>
        </authorList>
    </citation>
    <scope>NUCLEOTIDE SEQUENCE [LARGE SCALE GENOMIC DNA]</scope>
    <source>
        <strain evidence="2 3">M8US30</strain>
    </source>
</reference>
<proteinExistence type="predicted"/>
<evidence type="ECO:0000313" key="3">
    <source>
        <dbReference type="Proteomes" id="UP000569092"/>
    </source>
</evidence>
<name>A0A7W8JDR3_9BACT</name>
<feature type="coiled-coil region" evidence="1">
    <location>
        <begin position="69"/>
        <end position="96"/>
    </location>
</feature>
<accession>A0A7W8JDR3</accession>
<evidence type="ECO:0000313" key="2">
    <source>
        <dbReference type="EMBL" id="MBB5345974.1"/>
    </source>
</evidence>
<dbReference type="Proteomes" id="UP000569092">
    <property type="component" value="Unassembled WGS sequence"/>
</dbReference>
<dbReference type="AlphaFoldDB" id="A0A7W8JDR3"/>
<protein>
    <submittedName>
        <fullName evidence="2">Uncharacterized protein</fullName>
    </submittedName>
</protein>
<sequence>MPALSSRLRSIRRLIAVAAVSYGLYYVAAAQNQQIYLPNPTPRDPDLHDKYKEDPLEKVRQQQAAQLRKAQVRQQVAAATDRLVRLAQQLKDEMEKGDKGSPLSVSAQKAAEIEKLAKTVKNSMKSQ</sequence>
<keyword evidence="1" id="KW-0175">Coiled coil</keyword>